<dbReference type="PANTHER" id="PTHR43649">
    <property type="entry name" value="ARABINOSE-BINDING PROTEIN-RELATED"/>
    <property type="match status" value="1"/>
</dbReference>
<evidence type="ECO:0000313" key="6">
    <source>
        <dbReference type="EMBL" id="RIE05444.1"/>
    </source>
</evidence>
<dbReference type="Proteomes" id="UP000266340">
    <property type="component" value="Unassembled WGS sequence"/>
</dbReference>
<dbReference type="EMBL" id="QXJM01000005">
    <property type="protein sequence ID" value="RIE05438.1"/>
    <property type="molecule type" value="Genomic_DNA"/>
</dbReference>
<reference evidence="4 7" key="1">
    <citation type="submission" date="2018-09" db="EMBL/GenBank/DDBJ databases">
        <title>Cohnella cavernae sp. nov., isolated from a karst cave.</title>
        <authorList>
            <person name="Zhu H."/>
        </authorList>
    </citation>
    <scope>NUCLEOTIDE SEQUENCE [LARGE SCALE GENOMIC DNA]</scope>
    <source>
        <strain evidence="4 7">K2E09-144</strain>
    </source>
</reference>
<comment type="caution">
    <text evidence="4">The sequence shown here is derived from an EMBL/GenBank/DDBJ whole genome shotgun (WGS) entry which is preliminary data.</text>
</comment>
<keyword evidence="3" id="KW-0732">Signal</keyword>
<dbReference type="AlphaFoldDB" id="A0A398CQP1"/>
<protein>
    <submittedName>
        <fullName evidence="4">Sugar ABC transporter substrate-binding protein</fullName>
    </submittedName>
</protein>
<dbReference type="InterPro" id="IPR050490">
    <property type="entry name" value="Bact_solute-bd_prot1"/>
</dbReference>
<accession>A0A398CQP1</accession>
<proteinExistence type="inferred from homology"/>
<dbReference type="Pfam" id="PF01547">
    <property type="entry name" value="SBP_bac_1"/>
    <property type="match status" value="1"/>
</dbReference>
<evidence type="ECO:0000313" key="5">
    <source>
        <dbReference type="EMBL" id="RIE05438.1"/>
    </source>
</evidence>
<comment type="similarity">
    <text evidence="1">Belongs to the bacterial solute-binding protein 1 family.</text>
</comment>
<evidence type="ECO:0000256" key="1">
    <source>
        <dbReference type="ARBA" id="ARBA00008520"/>
    </source>
</evidence>
<evidence type="ECO:0000313" key="4">
    <source>
        <dbReference type="EMBL" id="RIE01741.1"/>
    </source>
</evidence>
<keyword evidence="7" id="KW-1185">Reference proteome</keyword>
<keyword evidence="2" id="KW-0813">Transport</keyword>
<dbReference type="CDD" id="cd13585">
    <property type="entry name" value="PBP2_TMBP_like"/>
    <property type="match status" value="1"/>
</dbReference>
<evidence type="ECO:0000313" key="7">
    <source>
        <dbReference type="Proteomes" id="UP000266340"/>
    </source>
</evidence>
<dbReference type="InterPro" id="IPR006059">
    <property type="entry name" value="SBP"/>
</dbReference>
<dbReference type="SUPFAM" id="SSF53850">
    <property type="entry name" value="Periplasmic binding protein-like II"/>
    <property type="match status" value="1"/>
</dbReference>
<dbReference type="EMBL" id="QXJM01000005">
    <property type="protein sequence ID" value="RIE05444.1"/>
    <property type="molecule type" value="Genomic_DNA"/>
</dbReference>
<dbReference type="Gene3D" id="3.40.190.10">
    <property type="entry name" value="Periplasmic binding protein-like II"/>
    <property type="match status" value="1"/>
</dbReference>
<organism evidence="4 7">
    <name type="scientific">Cohnella faecalis</name>
    <dbReference type="NCBI Taxonomy" id="2315694"/>
    <lineage>
        <taxon>Bacteria</taxon>
        <taxon>Bacillati</taxon>
        <taxon>Bacillota</taxon>
        <taxon>Bacilli</taxon>
        <taxon>Bacillales</taxon>
        <taxon>Paenibacillaceae</taxon>
        <taxon>Cohnella</taxon>
    </lineage>
</organism>
<gene>
    <name evidence="5" type="ORF">D3H35_00460</name>
    <name evidence="6" type="ORF">D3H35_00490</name>
    <name evidence="4" type="ORF">D3H35_13125</name>
</gene>
<sequence length="487" mass="53898">MGNYSQRLLEGAETQHLVNFRQGLTTLFLGGNARMNNRKWLKVLLLVLVCCLCVSLAACQSKENTNNEASGTSGKQPSEKTTIKMWTFLDPNGTSAREVALKQIITNFERDNPNVKVAVEPQVWDTLGTKFLAANQTGNAPDVIWTSMDDFGTALKQNALVDFESLFLNSWTPEDIKDIDDAYWAFGNKDGKHYQVTLSRNYIGILYREDLLAEKGIKVPFKTWDELIDAAVKLTEKDAATGIQRYGFGQAFSPESPDPQVFPPSLIQSQGDMFTEGGKANWSTDAGVTAMNRQLDMVTKYKVTPDSAISSSVEDVYNEFKAGRYAMMIGAGVRIPTLQKESTFDGSKIQMTYFPSEDGSTFSPSVINGWNVGVWSGSKNKEAAGKFVEHMINAESDEIWMTVGGQVPVRKSTVQKNADFLSKPDKTYLSVMAEGFAKYGYAQPWEFPVSGWRADLNKIAQDILVKGKDVKAALQAAEKEFNERAGS</sequence>
<dbReference type="EMBL" id="QXJM01000039">
    <property type="protein sequence ID" value="RIE01741.1"/>
    <property type="molecule type" value="Genomic_DNA"/>
</dbReference>
<evidence type="ECO:0000256" key="2">
    <source>
        <dbReference type="ARBA" id="ARBA00022448"/>
    </source>
</evidence>
<name>A0A398CQP1_9BACL</name>
<evidence type="ECO:0000256" key="3">
    <source>
        <dbReference type="ARBA" id="ARBA00022729"/>
    </source>
</evidence>
<dbReference type="PANTHER" id="PTHR43649:SF34">
    <property type="entry name" value="ABC TRANSPORTER PERIPLASMIC-BINDING PROTEIN YCJN-RELATED"/>
    <property type="match status" value="1"/>
</dbReference>